<evidence type="ECO:0000256" key="2">
    <source>
        <dbReference type="SAM" id="Phobius"/>
    </source>
</evidence>
<sequence length="215" mass="23521">MLLMTTFVDLGFVCSLPQQQALNINASESGGMYQGSPYGIAASMLSLSVNVFATIIVAYKAWTSRRFLRRLMVWGDTTARMERLFSILLETGMVYCAIWILVVVWQLSSYVPTNGANFQAFYYQFGYFISGGLVPIIAIYPAVVIILVAQNRSHMVVVLSGGAVKTPQLSHLDGIQSQGATVLHIARQGDQVRDGSKESSTHTADTWKMEPGGIA</sequence>
<protein>
    <submittedName>
        <fullName evidence="3">Uncharacterized protein</fullName>
    </submittedName>
</protein>
<accession>A0A4Q9M8V6</accession>
<feature type="transmembrane region" description="Helical" evidence="2">
    <location>
        <begin position="83"/>
        <end position="105"/>
    </location>
</feature>
<evidence type="ECO:0000256" key="1">
    <source>
        <dbReference type="SAM" id="MobiDB-lite"/>
    </source>
</evidence>
<feature type="compositionally biased region" description="Basic and acidic residues" evidence="1">
    <location>
        <begin position="190"/>
        <end position="208"/>
    </location>
</feature>
<feature type="transmembrane region" description="Helical" evidence="2">
    <location>
        <begin position="125"/>
        <end position="149"/>
    </location>
</feature>
<keyword evidence="2" id="KW-1133">Transmembrane helix</keyword>
<keyword evidence="2" id="KW-0472">Membrane</keyword>
<feature type="transmembrane region" description="Helical" evidence="2">
    <location>
        <begin position="38"/>
        <end position="62"/>
    </location>
</feature>
<dbReference type="OrthoDB" id="2757163at2759"/>
<dbReference type="Proteomes" id="UP000292957">
    <property type="component" value="Unassembled WGS sequence"/>
</dbReference>
<evidence type="ECO:0000313" key="3">
    <source>
        <dbReference type="EMBL" id="TBU22111.1"/>
    </source>
</evidence>
<gene>
    <name evidence="3" type="ORF">BD311DRAFT_811755</name>
</gene>
<organism evidence="3">
    <name type="scientific">Dichomitus squalens</name>
    <dbReference type="NCBI Taxonomy" id="114155"/>
    <lineage>
        <taxon>Eukaryota</taxon>
        <taxon>Fungi</taxon>
        <taxon>Dikarya</taxon>
        <taxon>Basidiomycota</taxon>
        <taxon>Agaricomycotina</taxon>
        <taxon>Agaricomycetes</taxon>
        <taxon>Polyporales</taxon>
        <taxon>Polyporaceae</taxon>
        <taxon>Dichomitus</taxon>
    </lineage>
</organism>
<dbReference type="EMBL" id="ML143557">
    <property type="protein sequence ID" value="TBU22111.1"/>
    <property type="molecule type" value="Genomic_DNA"/>
</dbReference>
<dbReference type="AlphaFoldDB" id="A0A4Q9M8V6"/>
<keyword evidence="2" id="KW-0812">Transmembrane</keyword>
<name>A0A4Q9M8V6_9APHY</name>
<reference evidence="3" key="1">
    <citation type="submission" date="2019-01" db="EMBL/GenBank/DDBJ databases">
        <title>Draft genome sequences of three monokaryotic isolates of the white-rot basidiomycete fungus Dichomitus squalens.</title>
        <authorList>
            <consortium name="DOE Joint Genome Institute"/>
            <person name="Lopez S.C."/>
            <person name="Andreopoulos B."/>
            <person name="Pangilinan J."/>
            <person name="Lipzen A."/>
            <person name="Riley R."/>
            <person name="Ahrendt S."/>
            <person name="Ng V."/>
            <person name="Barry K."/>
            <person name="Daum C."/>
            <person name="Grigoriev I.V."/>
            <person name="Hilden K.S."/>
            <person name="Makela M.R."/>
            <person name="de Vries R.P."/>
        </authorList>
    </citation>
    <scope>NUCLEOTIDE SEQUENCE [LARGE SCALE GENOMIC DNA]</scope>
    <source>
        <strain evidence="3">OM18370.1</strain>
    </source>
</reference>
<feature type="region of interest" description="Disordered" evidence="1">
    <location>
        <begin position="190"/>
        <end position="215"/>
    </location>
</feature>
<proteinExistence type="predicted"/>